<protein>
    <submittedName>
        <fullName evidence="1">Uncharacterized protein</fullName>
    </submittedName>
</protein>
<dbReference type="RefSeq" id="WP_029989399.1">
    <property type="nucleotide sequence ID" value="NZ_ATMJ01000002.1"/>
</dbReference>
<comment type="caution">
    <text evidence="1">The sequence shown here is derived from an EMBL/GenBank/DDBJ whole genome shotgun (WGS) entry which is preliminary data.</text>
</comment>
<proteinExistence type="predicted"/>
<dbReference type="OrthoDB" id="6556301at2"/>
<evidence type="ECO:0000313" key="1">
    <source>
        <dbReference type="EMBL" id="KFD19666.1"/>
    </source>
</evidence>
<evidence type="ECO:0000313" key="2">
    <source>
        <dbReference type="Proteomes" id="UP000028602"/>
    </source>
</evidence>
<organism evidence="1 2">
    <name type="scientific">Tatumella ptyseos ATCC 33301</name>
    <dbReference type="NCBI Taxonomy" id="1005995"/>
    <lineage>
        <taxon>Bacteria</taxon>
        <taxon>Pseudomonadati</taxon>
        <taxon>Pseudomonadota</taxon>
        <taxon>Gammaproteobacteria</taxon>
        <taxon>Enterobacterales</taxon>
        <taxon>Erwiniaceae</taxon>
        <taxon>Tatumella</taxon>
    </lineage>
</organism>
<sequence>MLLEPSFAVAENAEAQRWDRHYAELNYDEAVRERAEELSAQYPDTVEEFAREHPLLMAMLSTDEAQDEYAEFVDRLCLKLAEAEWKQ</sequence>
<name>A0A085JGS0_9GAMM</name>
<gene>
    <name evidence="1" type="ORF">GTPT_1597</name>
</gene>
<reference evidence="1 2" key="1">
    <citation type="submission" date="2014-05" db="EMBL/GenBank/DDBJ databases">
        <title>ATOL: Assembling a taxonomically balanced genome-scale reconstruction of the evolutionary history of the Enterobacteriaceae.</title>
        <authorList>
            <person name="Plunkett G.III."/>
            <person name="Neeno-Eckwall E.C."/>
            <person name="Glasner J.D."/>
            <person name="Perna N.T."/>
        </authorList>
    </citation>
    <scope>NUCLEOTIDE SEQUENCE [LARGE SCALE GENOMIC DNA]</scope>
    <source>
        <strain evidence="1 2">ATCC 33301</strain>
    </source>
</reference>
<keyword evidence="2" id="KW-1185">Reference proteome</keyword>
<dbReference type="Proteomes" id="UP000028602">
    <property type="component" value="Unassembled WGS sequence"/>
</dbReference>
<dbReference type="EMBL" id="JMPR01000028">
    <property type="protein sequence ID" value="KFD19666.1"/>
    <property type="molecule type" value="Genomic_DNA"/>
</dbReference>
<accession>A0A085JGS0</accession>
<dbReference type="AlphaFoldDB" id="A0A085JGS0"/>